<evidence type="ECO:0000313" key="2">
    <source>
        <dbReference type="EMBL" id="VDN06568.1"/>
    </source>
</evidence>
<gene>
    <name evidence="2" type="ORF">TCLT_LOCUS8973</name>
</gene>
<accession>A0A0N5D7E1</accession>
<feature type="compositionally biased region" description="Polar residues" evidence="1">
    <location>
        <begin position="1"/>
        <end position="21"/>
    </location>
</feature>
<dbReference type="Proteomes" id="UP000276776">
    <property type="component" value="Unassembled WGS sequence"/>
</dbReference>
<keyword evidence="3" id="KW-1185">Reference proteome</keyword>
<sequence>MEVNGESTNASSCDDNGNGIDSQRRQNGKYDSSAREHSSGP</sequence>
<reference evidence="4" key="1">
    <citation type="submission" date="2017-02" db="UniProtKB">
        <authorList>
            <consortium name="WormBaseParasite"/>
        </authorList>
    </citation>
    <scope>IDENTIFICATION</scope>
</reference>
<proteinExistence type="predicted"/>
<evidence type="ECO:0000313" key="3">
    <source>
        <dbReference type="Proteomes" id="UP000276776"/>
    </source>
</evidence>
<dbReference type="WBParaSite" id="TCLT_0000898401-mRNA-1">
    <property type="protein sequence ID" value="TCLT_0000898401-mRNA-1"/>
    <property type="gene ID" value="TCLT_0000898401"/>
</dbReference>
<feature type="region of interest" description="Disordered" evidence="1">
    <location>
        <begin position="1"/>
        <end position="41"/>
    </location>
</feature>
<name>A0A0N5D7E1_THECL</name>
<protein>
    <submittedName>
        <fullName evidence="4">CTNNB1 binding N-teminal domain-containing protein</fullName>
    </submittedName>
</protein>
<organism evidence="4">
    <name type="scientific">Thelazia callipaeda</name>
    <name type="common">Oriental eyeworm</name>
    <name type="synonym">Parasitic nematode</name>
    <dbReference type="NCBI Taxonomy" id="103827"/>
    <lineage>
        <taxon>Eukaryota</taxon>
        <taxon>Metazoa</taxon>
        <taxon>Ecdysozoa</taxon>
        <taxon>Nematoda</taxon>
        <taxon>Chromadorea</taxon>
        <taxon>Rhabditida</taxon>
        <taxon>Spirurina</taxon>
        <taxon>Spiruromorpha</taxon>
        <taxon>Thelazioidea</taxon>
        <taxon>Thelaziidae</taxon>
        <taxon>Thelazia</taxon>
    </lineage>
</organism>
<evidence type="ECO:0000313" key="4">
    <source>
        <dbReference type="WBParaSite" id="TCLT_0000898401-mRNA-1"/>
    </source>
</evidence>
<dbReference type="AlphaFoldDB" id="A0A0N5D7E1"/>
<evidence type="ECO:0000256" key="1">
    <source>
        <dbReference type="SAM" id="MobiDB-lite"/>
    </source>
</evidence>
<feature type="compositionally biased region" description="Basic and acidic residues" evidence="1">
    <location>
        <begin position="32"/>
        <end position="41"/>
    </location>
</feature>
<reference evidence="2 3" key="2">
    <citation type="submission" date="2018-11" db="EMBL/GenBank/DDBJ databases">
        <authorList>
            <consortium name="Pathogen Informatics"/>
        </authorList>
    </citation>
    <scope>NUCLEOTIDE SEQUENCE [LARGE SCALE GENOMIC DNA]</scope>
</reference>
<dbReference type="EMBL" id="UYYF01004711">
    <property type="protein sequence ID" value="VDN06568.1"/>
    <property type="molecule type" value="Genomic_DNA"/>
</dbReference>